<protein>
    <submittedName>
        <fullName evidence="2">(rape) hypothetical protein</fullName>
    </submittedName>
</protein>
<reference evidence="2" key="1">
    <citation type="submission" date="2021-01" db="EMBL/GenBank/DDBJ databases">
        <authorList>
            <consortium name="Genoscope - CEA"/>
            <person name="William W."/>
        </authorList>
    </citation>
    <scope>NUCLEOTIDE SEQUENCE</scope>
</reference>
<feature type="compositionally biased region" description="Polar residues" evidence="1">
    <location>
        <begin position="27"/>
        <end position="39"/>
    </location>
</feature>
<dbReference type="EMBL" id="HG994373">
    <property type="protein sequence ID" value="CAF1725731.1"/>
    <property type="molecule type" value="Genomic_DNA"/>
</dbReference>
<accession>A0A816J493</accession>
<feature type="region of interest" description="Disordered" evidence="1">
    <location>
        <begin position="21"/>
        <end position="43"/>
    </location>
</feature>
<dbReference type="Proteomes" id="UP001295469">
    <property type="component" value="Chromosome C09"/>
</dbReference>
<name>A0A816J493_BRANA</name>
<evidence type="ECO:0000313" key="2">
    <source>
        <dbReference type="EMBL" id="CAF1725731.1"/>
    </source>
</evidence>
<proteinExistence type="predicted"/>
<sequence>LVLRPDKLRQKTKHQTRCLNKLFPGDHTNQPAKSSTSKHYNNHPPLFHTKQVFIRYWSTAWSSQRHLGVFGAQKRCKGDHWTSRALGATLPERHRQVALTCLIRATLPERRGEVARVFIARRHENGPGATSRSDPSRSLPKPGATSRSDYWRSLRASCLLEFMFTQGPFGHFIMHVFTF</sequence>
<dbReference type="AlphaFoldDB" id="A0A816J493"/>
<organism evidence="2">
    <name type="scientific">Brassica napus</name>
    <name type="common">Rape</name>
    <dbReference type="NCBI Taxonomy" id="3708"/>
    <lineage>
        <taxon>Eukaryota</taxon>
        <taxon>Viridiplantae</taxon>
        <taxon>Streptophyta</taxon>
        <taxon>Embryophyta</taxon>
        <taxon>Tracheophyta</taxon>
        <taxon>Spermatophyta</taxon>
        <taxon>Magnoliopsida</taxon>
        <taxon>eudicotyledons</taxon>
        <taxon>Gunneridae</taxon>
        <taxon>Pentapetalae</taxon>
        <taxon>rosids</taxon>
        <taxon>malvids</taxon>
        <taxon>Brassicales</taxon>
        <taxon>Brassicaceae</taxon>
        <taxon>Brassiceae</taxon>
        <taxon>Brassica</taxon>
    </lineage>
</organism>
<feature type="region of interest" description="Disordered" evidence="1">
    <location>
        <begin position="125"/>
        <end position="147"/>
    </location>
</feature>
<gene>
    <name evidence="2" type="ORF">DARMORV10_C09P22430.1</name>
</gene>
<evidence type="ECO:0000256" key="1">
    <source>
        <dbReference type="SAM" id="MobiDB-lite"/>
    </source>
</evidence>
<feature type="non-terminal residue" evidence="2">
    <location>
        <position position="179"/>
    </location>
</feature>